<reference evidence="4 5" key="1">
    <citation type="submission" date="2018-02" db="EMBL/GenBank/DDBJ databases">
        <authorList>
            <person name="Cohen D.B."/>
            <person name="Kent A.D."/>
        </authorList>
    </citation>
    <scope>NUCLEOTIDE SEQUENCE [LARGE SCALE GENOMIC DNA]</scope>
    <source>
        <strain evidence="4 5">ULC007</strain>
    </source>
</reference>
<dbReference type="EMBL" id="PVWG01000006">
    <property type="protein sequence ID" value="PSB20404.1"/>
    <property type="molecule type" value="Genomic_DNA"/>
</dbReference>
<gene>
    <name evidence="4" type="ORF">C7B65_08175</name>
</gene>
<dbReference type="InterPro" id="IPR050491">
    <property type="entry name" value="AmpC-like"/>
</dbReference>
<dbReference type="InterPro" id="IPR012338">
    <property type="entry name" value="Beta-lactam/transpept-like"/>
</dbReference>
<keyword evidence="5" id="KW-1185">Reference proteome</keyword>
<sequence>MLQIHLHQWANHHSIPSFVGLIYLLSWGIWLPTSSATATIPTPTPQLETTTVATSATSPAPPSATAASAFPADQDIISKADLYLDKLTKERLFSGSVLIARNGKVLVRKGYGEADREKHLVNTAQTKFRIGSLTKQFTAMAILILQTQGKLNVHDRICTYLSECPATWQKITLHHLLTHTSGIPDFTRFPDFQTTQGSPSSPTQTIARFKDKPLDFQPGEKFSYSNSGYVVLGAIIEWASGATYEAFLRDNIFVPLQMVNSGYDHHHNNLAVGYRDQTIVPANYIDMSIPYAAGGLYSTVEDFYRWDQALYTDKLIPKNLQDILFTPFALMPNGGGFGYGYGWVIGKEGDRSIVSHEGGVSGFHSVIARYPNDKTVIIILGNRQDMDLSEMHTQIAKIVFGEK</sequence>
<dbReference type="RefSeq" id="WP_073070321.1">
    <property type="nucleotide sequence ID" value="NZ_MPPI01000006.1"/>
</dbReference>
<feature type="domain" description="Beta-lactamase-related" evidence="3">
    <location>
        <begin position="90"/>
        <end position="397"/>
    </location>
</feature>
<name>A0A2T1DIZ2_9CYAN</name>
<dbReference type="SUPFAM" id="SSF56601">
    <property type="entry name" value="beta-lactamase/transpeptidase-like"/>
    <property type="match status" value="1"/>
</dbReference>
<dbReference type="PANTHER" id="PTHR46825">
    <property type="entry name" value="D-ALANYL-D-ALANINE-CARBOXYPEPTIDASE/ENDOPEPTIDASE AMPH"/>
    <property type="match status" value="1"/>
</dbReference>
<reference evidence="4 5" key="2">
    <citation type="submission" date="2018-03" db="EMBL/GenBank/DDBJ databases">
        <title>The ancient ancestry and fast evolution of plastids.</title>
        <authorList>
            <person name="Moore K.R."/>
            <person name="Magnabosco C."/>
            <person name="Momper L."/>
            <person name="Gold D.A."/>
            <person name="Bosak T."/>
            <person name="Fournier G.P."/>
        </authorList>
    </citation>
    <scope>NUCLEOTIDE SEQUENCE [LARGE SCALE GENOMIC DNA]</scope>
    <source>
        <strain evidence="4 5">ULC007</strain>
    </source>
</reference>
<comment type="caution">
    <text evidence="4">The sequence shown here is derived from an EMBL/GenBank/DDBJ whole genome shotgun (WGS) entry which is preliminary data.</text>
</comment>
<dbReference type="Gene3D" id="3.40.710.10">
    <property type="entry name" value="DD-peptidase/beta-lactamase superfamily"/>
    <property type="match status" value="1"/>
</dbReference>
<dbReference type="GO" id="GO:0016020">
    <property type="term" value="C:membrane"/>
    <property type="evidence" value="ECO:0007669"/>
    <property type="project" value="UniProtKB-SubCell"/>
</dbReference>
<dbReference type="AlphaFoldDB" id="A0A2T1DIZ2"/>
<keyword evidence="2" id="KW-0472">Membrane</keyword>
<dbReference type="InterPro" id="IPR001466">
    <property type="entry name" value="Beta-lactam-related"/>
</dbReference>
<evidence type="ECO:0000313" key="4">
    <source>
        <dbReference type="EMBL" id="PSB20404.1"/>
    </source>
</evidence>
<evidence type="ECO:0000256" key="2">
    <source>
        <dbReference type="ARBA" id="ARBA00023136"/>
    </source>
</evidence>
<accession>A0A2T1DIZ2</accession>
<organism evidence="4 5">
    <name type="scientific">Phormidesmis priestleyi ULC007</name>
    <dbReference type="NCBI Taxonomy" id="1920490"/>
    <lineage>
        <taxon>Bacteria</taxon>
        <taxon>Bacillati</taxon>
        <taxon>Cyanobacteriota</taxon>
        <taxon>Cyanophyceae</taxon>
        <taxon>Leptolyngbyales</taxon>
        <taxon>Leptolyngbyaceae</taxon>
        <taxon>Phormidesmis</taxon>
    </lineage>
</organism>
<dbReference type="PANTHER" id="PTHR46825:SF11">
    <property type="entry name" value="PENICILLIN-BINDING PROTEIN 4"/>
    <property type="match status" value="1"/>
</dbReference>
<evidence type="ECO:0000313" key="5">
    <source>
        <dbReference type="Proteomes" id="UP000238634"/>
    </source>
</evidence>
<evidence type="ECO:0000256" key="1">
    <source>
        <dbReference type="ARBA" id="ARBA00004370"/>
    </source>
</evidence>
<protein>
    <recommendedName>
        <fullName evidence="3">Beta-lactamase-related domain-containing protein</fullName>
    </recommendedName>
</protein>
<proteinExistence type="predicted"/>
<dbReference type="Pfam" id="PF00144">
    <property type="entry name" value="Beta-lactamase"/>
    <property type="match status" value="1"/>
</dbReference>
<dbReference type="OrthoDB" id="9797709at2"/>
<dbReference type="Proteomes" id="UP000238634">
    <property type="component" value="Unassembled WGS sequence"/>
</dbReference>
<evidence type="ECO:0000259" key="3">
    <source>
        <dbReference type="Pfam" id="PF00144"/>
    </source>
</evidence>
<dbReference type="STRING" id="1920490.GCA_001895925_04213"/>
<comment type="subcellular location">
    <subcellularLocation>
        <location evidence="1">Membrane</location>
    </subcellularLocation>
</comment>